<keyword evidence="2" id="KW-1185">Reference proteome</keyword>
<accession>A0AAV7EAJ9</accession>
<evidence type="ECO:0000313" key="1">
    <source>
        <dbReference type="EMBL" id="KAG9444811.1"/>
    </source>
</evidence>
<dbReference type="AlphaFoldDB" id="A0AAV7EAJ9"/>
<evidence type="ECO:0000313" key="2">
    <source>
        <dbReference type="Proteomes" id="UP000825729"/>
    </source>
</evidence>
<proteinExistence type="predicted"/>
<comment type="caution">
    <text evidence="1">The sequence shown here is derived from an EMBL/GenBank/DDBJ whole genome shotgun (WGS) entry which is preliminary data.</text>
</comment>
<protein>
    <recommendedName>
        <fullName evidence="3">HNH homing endonuclease</fullName>
    </recommendedName>
</protein>
<dbReference type="Proteomes" id="UP000825729">
    <property type="component" value="Unassembled WGS sequence"/>
</dbReference>
<dbReference type="EMBL" id="JAINDJ010000006">
    <property type="protein sequence ID" value="KAG9444811.1"/>
    <property type="molecule type" value="Genomic_DNA"/>
</dbReference>
<gene>
    <name evidence="1" type="ORF">H6P81_016151</name>
</gene>
<sequence>MNQKNTKKHKKLKNCIAMTPTQHEAADEINEVTFNETRREHINMQKNVHWQAIGRIKENKESGYFEVPNPQIAKSERKNGEKIRLTLNWLRLELGRERPLSVPRRRGLRVSKAEAERKIVGMNFPKMVGTWKGMNLHRADAHHLVPKFRTEPSPRVVSRLWTVSLDPLVLSIRVRCILIFASFNFN</sequence>
<reference evidence="1 2" key="1">
    <citation type="submission" date="2021-07" db="EMBL/GenBank/DDBJ databases">
        <title>The Aristolochia fimbriata genome: insights into angiosperm evolution, floral development and chemical biosynthesis.</title>
        <authorList>
            <person name="Jiao Y."/>
        </authorList>
    </citation>
    <scope>NUCLEOTIDE SEQUENCE [LARGE SCALE GENOMIC DNA]</scope>
    <source>
        <strain evidence="1">IBCAS-2021</strain>
        <tissue evidence="1">Leaf</tissue>
    </source>
</reference>
<organism evidence="1 2">
    <name type="scientific">Aristolochia fimbriata</name>
    <name type="common">White veined hardy Dutchman's pipe vine</name>
    <dbReference type="NCBI Taxonomy" id="158543"/>
    <lineage>
        <taxon>Eukaryota</taxon>
        <taxon>Viridiplantae</taxon>
        <taxon>Streptophyta</taxon>
        <taxon>Embryophyta</taxon>
        <taxon>Tracheophyta</taxon>
        <taxon>Spermatophyta</taxon>
        <taxon>Magnoliopsida</taxon>
        <taxon>Magnoliidae</taxon>
        <taxon>Piperales</taxon>
        <taxon>Aristolochiaceae</taxon>
        <taxon>Aristolochia</taxon>
    </lineage>
</organism>
<name>A0AAV7EAJ9_ARIFI</name>
<evidence type="ECO:0008006" key="3">
    <source>
        <dbReference type="Google" id="ProtNLM"/>
    </source>
</evidence>